<reference evidence="3" key="2">
    <citation type="submission" date="2016-04" db="EMBL/GenBank/DDBJ databases">
        <title>Complete Genome and Plasmid Sequences for Rhodococcus fascians D188 and Draft Sequences for Rhodococcus spp. Isolates PBTS 1 and PBTS 2.</title>
        <authorList>
            <person name="Stamer R."/>
            <person name="Vereecke D."/>
            <person name="Zhang Y."/>
            <person name="Schilkey F."/>
            <person name="Devitt N."/>
            <person name="Randall J."/>
        </authorList>
    </citation>
    <scope>NUCLEOTIDE SEQUENCE [LARGE SCALE GENOMIC DNA]</scope>
    <source>
        <strain evidence="3">PBTS2</strain>
    </source>
</reference>
<name>A0A143QM05_RHOFA</name>
<feature type="transmembrane region" description="Helical" evidence="1">
    <location>
        <begin position="37"/>
        <end position="55"/>
    </location>
</feature>
<dbReference type="KEGG" id="rhs:A3Q41_02105"/>
<evidence type="ECO:0000256" key="1">
    <source>
        <dbReference type="SAM" id="Phobius"/>
    </source>
</evidence>
<evidence type="ECO:0000313" key="2">
    <source>
        <dbReference type="EMBL" id="AMY23407.1"/>
    </source>
</evidence>
<dbReference type="PATRIC" id="fig|1653479.3.peg.2127"/>
<proteinExistence type="predicted"/>
<keyword evidence="3" id="KW-1185">Reference proteome</keyword>
<accession>A0A143QM05</accession>
<dbReference type="AlphaFoldDB" id="A0A143QM05"/>
<reference evidence="2 3" key="1">
    <citation type="journal article" date="2016" name="Genome Announc.">
        <title>Complete Genome and Plasmid Sequences for Rhodococcus fascians D188 and Draft Sequences for Rhodococcus Isolates PBTS 1 and PBTS 2.</title>
        <authorList>
            <person name="Stamler R.A."/>
            <person name="Vereecke D."/>
            <person name="Zhang Y."/>
            <person name="Schilkey F."/>
            <person name="Devitt N."/>
            <person name="Randall J.J."/>
        </authorList>
    </citation>
    <scope>NUCLEOTIDE SEQUENCE [LARGE SCALE GENOMIC DNA]</scope>
    <source>
        <strain evidence="2 3">PBTS2</strain>
    </source>
</reference>
<protein>
    <recommendedName>
        <fullName evidence="4">Glycine zipper family protein</fullName>
    </recommendedName>
</protein>
<feature type="transmembrane region" description="Helical" evidence="1">
    <location>
        <begin position="12"/>
        <end position="31"/>
    </location>
</feature>
<dbReference type="RefSeq" id="WP_063216563.1">
    <property type="nucleotide sequence ID" value="NZ_CP015220.1"/>
</dbReference>
<sequence>MADNPQKPNAGMYVLYGVVAGMLAGVIVGVLIDNLSIGIGGGMFLGALVSSAFIARMNRPPGSGR</sequence>
<dbReference type="Proteomes" id="UP000076038">
    <property type="component" value="Chromosome"/>
</dbReference>
<gene>
    <name evidence="2" type="ORF">A3Q41_02105</name>
</gene>
<keyword evidence="1" id="KW-0472">Membrane</keyword>
<keyword evidence="1" id="KW-0812">Transmembrane</keyword>
<evidence type="ECO:0000313" key="3">
    <source>
        <dbReference type="Proteomes" id="UP000076038"/>
    </source>
</evidence>
<dbReference type="EMBL" id="CP015220">
    <property type="protein sequence ID" value="AMY23407.1"/>
    <property type="molecule type" value="Genomic_DNA"/>
</dbReference>
<keyword evidence="1" id="KW-1133">Transmembrane helix</keyword>
<organism evidence="2 3">
    <name type="scientific">Rhodococcoides fascians</name>
    <name type="common">Rhodococcus fascians</name>
    <dbReference type="NCBI Taxonomy" id="1828"/>
    <lineage>
        <taxon>Bacteria</taxon>
        <taxon>Bacillati</taxon>
        <taxon>Actinomycetota</taxon>
        <taxon>Actinomycetes</taxon>
        <taxon>Mycobacteriales</taxon>
        <taxon>Nocardiaceae</taxon>
        <taxon>Rhodococcoides</taxon>
    </lineage>
</organism>
<evidence type="ECO:0008006" key="4">
    <source>
        <dbReference type="Google" id="ProtNLM"/>
    </source>
</evidence>